<sequence length="134" mass="15046">MNDCIFCKIADKTIPSMTVYEDKNTLVFMDTAMDVDGHILVIPRVHAKNILDCDEETLSHLMSTVKKISRHLVNSCGYEGVNLLNASGESAGQSVGHFHIHIVPRKKGDNIDAWPHFNGAEHDTKEMFRKLVIK</sequence>
<dbReference type="PANTHER" id="PTHR46648">
    <property type="entry name" value="HIT FAMILY PROTEIN 1"/>
    <property type="match status" value="1"/>
</dbReference>
<dbReference type="InterPro" id="IPR019808">
    <property type="entry name" value="Histidine_triad_CS"/>
</dbReference>
<dbReference type="RefSeq" id="WP_037297563.1">
    <property type="nucleotide sequence ID" value="NZ_ATAX01000015.1"/>
</dbReference>
<evidence type="ECO:0000256" key="3">
    <source>
        <dbReference type="PROSITE-ProRule" id="PRU00464"/>
    </source>
</evidence>
<feature type="active site" description="Tele-AMP-histidine intermediate" evidence="1">
    <location>
        <position position="99"/>
    </location>
</feature>
<reference evidence="5 6" key="1">
    <citation type="journal article" date="2014" name="PLoS ONE">
        <title>Rumen cellulosomics: divergent fiber-degrading strategies revealed by comparative genome-wide analysis of six ruminococcal strains.</title>
        <authorList>
            <person name="Dassa B."/>
            <person name="Borovok I."/>
            <person name="Ruimy-Israeli V."/>
            <person name="Lamed R."/>
            <person name="Flint H.J."/>
            <person name="Duncan S.H."/>
            <person name="Henrissat B."/>
            <person name="Coutinho P."/>
            <person name="Morrison M."/>
            <person name="Mosoni P."/>
            <person name="Yeoman C.J."/>
            <person name="White B.A."/>
            <person name="Bayer E.A."/>
        </authorList>
    </citation>
    <scope>NUCLEOTIDE SEQUENCE [LARGE SCALE GENOMIC DNA]</scope>
    <source>
        <strain evidence="5 6">007c</strain>
    </source>
</reference>
<dbReference type="PANTHER" id="PTHR46648:SF1">
    <property type="entry name" value="ADENOSINE 5'-MONOPHOSPHORAMIDASE HNT1"/>
    <property type="match status" value="1"/>
</dbReference>
<accession>W7UH19</accession>
<dbReference type="PATRIC" id="fig|1341157.4.peg.873"/>
<dbReference type="AlphaFoldDB" id="W7UH19"/>
<comment type="caution">
    <text evidence="5">The sequence shown here is derived from an EMBL/GenBank/DDBJ whole genome shotgun (WGS) entry which is preliminary data.</text>
</comment>
<feature type="short sequence motif" description="Histidine triad motif" evidence="2 3">
    <location>
        <begin position="97"/>
        <end position="101"/>
    </location>
</feature>
<dbReference type="Pfam" id="PF01230">
    <property type="entry name" value="HIT"/>
    <property type="match status" value="1"/>
</dbReference>
<dbReference type="Proteomes" id="UP000019365">
    <property type="component" value="Unassembled WGS sequence"/>
</dbReference>
<dbReference type="EMBL" id="ATAX01000015">
    <property type="protein sequence ID" value="EWM54496.1"/>
    <property type="molecule type" value="Genomic_DNA"/>
</dbReference>
<gene>
    <name evidence="5" type="ORF">RF007C_01750</name>
</gene>
<dbReference type="PROSITE" id="PS51084">
    <property type="entry name" value="HIT_2"/>
    <property type="match status" value="1"/>
</dbReference>
<organism evidence="5 6">
    <name type="scientific">Ruminococcus flavefaciens 007c</name>
    <dbReference type="NCBI Taxonomy" id="1341157"/>
    <lineage>
        <taxon>Bacteria</taxon>
        <taxon>Bacillati</taxon>
        <taxon>Bacillota</taxon>
        <taxon>Clostridia</taxon>
        <taxon>Eubacteriales</taxon>
        <taxon>Oscillospiraceae</taxon>
        <taxon>Ruminococcus</taxon>
    </lineage>
</organism>
<dbReference type="PROSITE" id="PS00892">
    <property type="entry name" value="HIT_1"/>
    <property type="match status" value="1"/>
</dbReference>
<dbReference type="OrthoDB" id="9784774at2"/>
<proteinExistence type="predicted"/>
<dbReference type="SUPFAM" id="SSF54197">
    <property type="entry name" value="HIT-like"/>
    <property type="match status" value="1"/>
</dbReference>
<dbReference type="InterPro" id="IPR036265">
    <property type="entry name" value="HIT-like_sf"/>
</dbReference>
<feature type="domain" description="HIT" evidence="4">
    <location>
        <begin position="5"/>
        <end position="112"/>
    </location>
</feature>
<dbReference type="GO" id="GO:0009117">
    <property type="term" value="P:nucleotide metabolic process"/>
    <property type="evidence" value="ECO:0007669"/>
    <property type="project" value="TreeGrafter"/>
</dbReference>
<dbReference type="InterPro" id="IPR011146">
    <property type="entry name" value="HIT-like"/>
</dbReference>
<protein>
    <recommendedName>
        <fullName evidence="4">HIT domain-containing protein</fullName>
    </recommendedName>
</protein>
<dbReference type="GO" id="GO:0003824">
    <property type="term" value="F:catalytic activity"/>
    <property type="evidence" value="ECO:0007669"/>
    <property type="project" value="InterPro"/>
</dbReference>
<evidence type="ECO:0000256" key="2">
    <source>
        <dbReference type="PIRSR" id="PIRSR601310-3"/>
    </source>
</evidence>
<evidence type="ECO:0000313" key="6">
    <source>
        <dbReference type="Proteomes" id="UP000019365"/>
    </source>
</evidence>
<evidence type="ECO:0000256" key="1">
    <source>
        <dbReference type="PIRSR" id="PIRSR601310-1"/>
    </source>
</evidence>
<dbReference type="Gene3D" id="3.30.428.10">
    <property type="entry name" value="HIT-like"/>
    <property type="match status" value="1"/>
</dbReference>
<dbReference type="eggNOG" id="COG0537">
    <property type="taxonomic scope" value="Bacteria"/>
</dbReference>
<evidence type="ECO:0000259" key="4">
    <source>
        <dbReference type="PROSITE" id="PS51084"/>
    </source>
</evidence>
<name>W7UH19_RUMFL</name>
<keyword evidence="6" id="KW-1185">Reference proteome</keyword>
<evidence type="ECO:0000313" key="5">
    <source>
        <dbReference type="EMBL" id="EWM54496.1"/>
    </source>
</evidence>
<dbReference type="PRINTS" id="PR00332">
    <property type="entry name" value="HISTRIAD"/>
</dbReference>
<dbReference type="InterPro" id="IPR001310">
    <property type="entry name" value="Histidine_triad_HIT"/>
</dbReference>